<feature type="domain" description="C2H2-type" evidence="3">
    <location>
        <begin position="200"/>
        <end position="228"/>
    </location>
</feature>
<feature type="region of interest" description="Disordered" evidence="2">
    <location>
        <begin position="468"/>
        <end position="489"/>
    </location>
</feature>
<dbReference type="SMART" id="SM00355">
    <property type="entry name" value="ZnF_C2H2"/>
    <property type="match status" value="2"/>
</dbReference>
<dbReference type="EMBL" id="CYKH01001745">
    <property type="protein sequence ID" value="CUG89495.1"/>
    <property type="molecule type" value="Genomic_DNA"/>
</dbReference>
<evidence type="ECO:0000256" key="2">
    <source>
        <dbReference type="SAM" id="MobiDB-lite"/>
    </source>
</evidence>
<dbReference type="PANTHER" id="PTHR40735">
    <property type="entry name" value="RNA-EDITING COMPLEX PROTEIN MP42-RELATED"/>
    <property type="match status" value="1"/>
</dbReference>
<dbReference type="CDD" id="cd23512">
    <property type="entry name" value="KREPA1"/>
    <property type="match status" value="1"/>
</dbReference>
<proteinExistence type="predicted"/>
<evidence type="ECO:0000313" key="4">
    <source>
        <dbReference type="EMBL" id="CUG89495.1"/>
    </source>
</evidence>
<evidence type="ECO:0000313" key="5">
    <source>
        <dbReference type="Proteomes" id="UP000051952"/>
    </source>
</evidence>
<dbReference type="PANTHER" id="PTHR40735:SF2">
    <property type="entry name" value="RNA-EDITING COMPLEX PROTEIN MP81"/>
    <property type="match status" value="1"/>
</dbReference>
<dbReference type="InterPro" id="IPR013087">
    <property type="entry name" value="Znf_C2H2_type"/>
</dbReference>
<feature type="compositionally biased region" description="Low complexity" evidence="2">
    <location>
        <begin position="157"/>
        <end position="179"/>
    </location>
</feature>
<dbReference type="OrthoDB" id="267660at2759"/>
<dbReference type="InterPro" id="IPR017085">
    <property type="entry name" value="RNA_edit_cplx_Nase-su_MP81"/>
</dbReference>
<accession>A0A0S4JLX8</accession>
<gene>
    <name evidence="4" type="ORF">BSAL_21730</name>
</gene>
<sequence>MPIGRSHWRSSIIRSSSSLSSAMRHCAVPSPAVPASAPPPLSPLTQIVPNLQWPREIHFYFEFSQCQEDLHAMLLEEAHRKHGVYLNVPPQLPPVGTPPEVPDVIFCEKQSARLRSLKLQYAPTHGPPPLSTTGTRGLADMLAEEDARVKKASDVQSSSSSPAVTSGAAGVAGASTTPTDVSSENVTSVRRRPVEENNRFHCSLCAKSFRIRLSADHHIRELHSTTDATVLDGPGPGEIMVDEAPAAVAPTVPTVKKPLEAVVKPAVEYKKLVAIPIPSEEEIDALLLQVWDAAGSARGGDFTPIAEAVAGVADNRKPLSELDLAPSIRATPEGAAPGVKRVVSATATGKFTPIKELSARFANPFGESEEAKLLALLKDEPINPFLPLQESPCEPSSGLVAGTPSLEAARKARPYQCPLCKTAPFRLLDALADHLETDHEVEMSTEEILASQDAIAVSRNPYVVQKDPVDQSVASPSASQLSDQNAASGDIVAPLPDGVSPDVIPPTPPTEDEVSVHLRASSNTVIVGEVVDVQSGFLKARRIIQYVVKTSSCNTTEASADASGQQDEFIVVRVDADGLKFTTDAIKSGMWVMVHGSLRMNRHTDDASRRLHAYPYVQVAAPLGTIMTIE</sequence>
<reference evidence="5" key="1">
    <citation type="submission" date="2015-09" db="EMBL/GenBank/DDBJ databases">
        <authorList>
            <consortium name="Pathogen Informatics"/>
        </authorList>
    </citation>
    <scope>NUCLEOTIDE SEQUENCE [LARGE SCALE GENOMIC DNA]</scope>
    <source>
        <strain evidence="5">Lake Konstanz</strain>
    </source>
</reference>
<dbReference type="PIRSF" id="PIRSF037001">
    <property type="entry name" value="RNA_ed_MP81"/>
    <property type="match status" value="1"/>
</dbReference>
<dbReference type="GO" id="GO:0008270">
    <property type="term" value="F:zinc ion binding"/>
    <property type="evidence" value="ECO:0007669"/>
    <property type="project" value="UniProtKB-KW"/>
</dbReference>
<dbReference type="PROSITE" id="PS50157">
    <property type="entry name" value="ZINC_FINGER_C2H2_2"/>
    <property type="match status" value="1"/>
</dbReference>
<feature type="compositionally biased region" description="Polar residues" evidence="2">
    <location>
        <begin position="472"/>
        <end position="487"/>
    </location>
</feature>
<dbReference type="AlphaFoldDB" id="A0A0S4JLX8"/>
<organism evidence="4 5">
    <name type="scientific">Bodo saltans</name>
    <name type="common">Flagellated protozoan</name>
    <dbReference type="NCBI Taxonomy" id="75058"/>
    <lineage>
        <taxon>Eukaryota</taxon>
        <taxon>Discoba</taxon>
        <taxon>Euglenozoa</taxon>
        <taxon>Kinetoplastea</taxon>
        <taxon>Metakinetoplastina</taxon>
        <taxon>Eubodonida</taxon>
        <taxon>Bodonidae</taxon>
        <taxon>Bodo</taxon>
    </lineage>
</organism>
<feature type="region of interest" description="Disordered" evidence="2">
    <location>
        <begin position="146"/>
        <end position="192"/>
    </location>
</feature>
<protein>
    <submittedName>
        <fullName evidence="4">RNA-editing complex protein MP81, putative</fullName>
    </submittedName>
</protein>
<dbReference type="OMA" id="FIVVRCM"/>
<keyword evidence="5" id="KW-1185">Reference proteome</keyword>
<dbReference type="PROSITE" id="PS00028">
    <property type="entry name" value="ZINC_FINGER_C2H2_1"/>
    <property type="match status" value="1"/>
</dbReference>
<evidence type="ECO:0000259" key="3">
    <source>
        <dbReference type="PROSITE" id="PS50157"/>
    </source>
</evidence>
<keyword evidence="1" id="KW-0862">Zinc</keyword>
<keyword evidence="1" id="KW-0863">Zinc-finger</keyword>
<evidence type="ECO:0000256" key="1">
    <source>
        <dbReference type="PROSITE-ProRule" id="PRU00042"/>
    </source>
</evidence>
<name>A0A0S4JLX8_BODSA</name>
<dbReference type="InterPro" id="IPR012340">
    <property type="entry name" value="NA-bd_OB-fold"/>
</dbReference>
<dbReference type="Gene3D" id="2.40.50.140">
    <property type="entry name" value="Nucleic acid-binding proteins"/>
    <property type="match status" value="1"/>
</dbReference>
<dbReference type="Proteomes" id="UP000051952">
    <property type="component" value="Unassembled WGS sequence"/>
</dbReference>
<keyword evidence="1" id="KW-0479">Metal-binding</keyword>
<dbReference type="VEuPathDB" id="TriTrypDB:BSAL_21730"/>